<organism evidence="1 2">
    <name type="scientific">Datura stramonium</name>
    <name type="common">Jimsonweed</name>
    <name type="synonym">Common thornapple</name>
    <dbReference type="NCBI Taxonomy" id="4076"/>
    <lineage>
        <taxon>Eukaryota</taxon>
        <taxon>Viridiplantae</taxon>
        <taxon>Streptophyta</taxon>
        <taxon>Embryophyta</taxon>
        <taxon>Tracheophyta</taxon>
        <taxon>Spermatophyta</taxon>
        <taxon>Magnoliopsida</taxon>
        <taxon>eudicotyledons</taxon>
        <taxon>Gunneridae</taxon>
        <taxon>Pentapetalae</taxon>
        <taxon>asterids</taxon>
        <taxon>lamiids</taxon>
        <taxon>Solanales</taxon>
        <taxon>Solanaceae</taxon>
        <taxon>Solanoideae</taxon>
        <taxon>Datureae</taxon>
        <taxon>Datura</taxon>
    </lineage>
</organism>
<keyword evidence="2" id="KW-1185">Reference proteome</keyword>
<name>A0ABS8UL56_DATST</name>
<evidence type="ECO:0000313" key="2">
    <source>
        <dbReference type="Proteomes" id="UP000823775"/>
    </source>
</evidence>
<accession>A0ABS8UL56</accession>
<sequence>MDDQCPLNIQAHLSQEPATAYTGGSDEVRRKSAEVVVHHGEVQRNNESQEVDHIWKEYQSMESLQNKIHRGDCHRQELQGQNVGEQAPRQEVIQRSKNTLEQPPNLATQEKQIVASNMDLLVKVQGAKTDEEVKEFTRIDRDEESTAQNFQNVARRDLSPRQIEKRKIWWKIEEKAKGKQYTYSRGTNKTHCI</sequence>
<reference evidence="1 2" key="1">
    <citation type="journal article" date="2021" name="BMC Genomics">
        <title>Datura genome reveals duplications of psychoactive alkaloid biosynthetic genes and high mutation rate following tissue culture.</title>
        <authorList>
            <person name="Rajewski A."/>
            <person name="Carter-House D."/>
            <person name="Stajich J."/>
            <person name="Litt A."/>
        </authorList>
    </citation>
    <scope>NUCLEOTIDE SEQUENCE [LARGE SCALE GENOMIC DNA]</scope>
    <source>
        <strain evidence="1">AR-01</strain>
    </source>
</reference>
<evidence type="ECO:0000313" key="1">
    <source>
        <dbReference type="EMBL" id="MCD9559627.1"/>
    </source>
</evidence>
<gene>
    <name evidence="1" type="ORF">HAX54_017758</name>
</gene>
<comment type="caution">
    <text evidence="1">The sequence shown here is derived from an EMBL/GenBank/DDBJ whole genome shotgun (WGS) entry which is preliminary data.</text>
</comment>
<dbReference type="Proteomes" id="UP000823775">
    <property type="component" value="Unassembled WGS sequence"/>
</dbReference>
<protein>
    <submittedName>
        <fullName evidence="1">Uncharacterized protein</fullName>
    </submittedName>
</protein>
<dbReference type="EMBL" id="JACEIK010002180">
    <property type="protein sequence ID" value="MCD9559627.1"/>
    <property type="molecule type" value="Genomic_DNA"/>
</dbReference>
<proteinExistence type="predicted"/>